<keyword evidence="7" id="KW-0175">Coiled coil</keyword>
<comment type="caution">
    <text evidence="8">The sequence shown here is derived from an EMBL/GenBank/DDBJ whole genome shotgun (WGS) entry which is preliminary data.</text>
</comment>
<sequence>MSRFSKSENKFKLGYFMSFAGNQEFILKLAQSVGTDNFILFFEPQFANQVHKLVQQKRIKHIQVFNSRNLFQVVKLVNQTKTIFFDNYFAFLAGIKKGTDQKFVQIWHANGAIKSFGWEDPNTYQRTSADQKRFQKVYDSFDQFIVGSDAMAKVFEHSWHIPSNRIAEIGYPRSDKFLNSNWIQSTLTQIEHKVPGLLSKRVILYAPTYRKDVSFKLPKDWNKLQIPDDTVLILRLHPHLKALEQKIINDSQGKVIGIPQSISTEALLVVADTLITDYSSIAFDYSLLESAQSVIFFTYDLNEFEQQVGLQADFLEDFHTDLVFNIEKLNDELVNLKQSKKTLQKLNQRWNTKNDGKATNRAIKIIDGE</sequence>
<name>A0A0R2NKD7_9LACO</name>
<dbReference type="Pfam" id="PF04464">
    <property type="entry name" value="Glyphos_transf"/>
    <property type="match status" value="1"/>
</dbReference>
<dbReference type="Proteomes" id="UP000051249">
    <property type="component" value="Unassembled WGS sequence"/>
</dbReference>
<dbReference type="InterPro" id="IPR051612">
    <property type="entry name" value="Teichoic_Acid_Biosynth"/>
</dbReference>
<accession>A0A0R2NKD7</accession>
<dbReference type="PATRIC" id="fig|480391.4.peg.41"/>
<comment type="subcellular location">
    <subcellularLocation>
        <location evidence="1">Cell membrane</location>
        <topology evidence="1">Peripheral membrane protein</topology>
    </subcellularLocation>
</comment>
<gene>
    <name evidence="8" type="ORF">IV88_GL000039</name>
</gene>
<dbReference type="InterPro" id="IPR043149">
    <property type="entry name" value="TagF_N"/>
</dbReference>
<dbReference type="PANTHER" id="PTHR37316">
    <property type="entry name" value="TEICHOIC ACID GLYCEROL-PHOSPHATE PRIMASE"/>
    <property type="match status" value="1"/>
</dbReference>
<dbReference type="InterPro" id="IPR043148">
    <property type="entry name" value="TagF_C"/>
</dbReference>
<dbReference type="PANTHER" id="PTHR37316:SF1">
    <property type="entry name" value="TEICHOIC ACID GLYCEROL-PHOSPHATE PRIMASE"/>
    <property type="match status" value="1"/>
</dbReference>
<evidence type="ECO:0000256" key="3">
    <source>
        <dbReference type="ARBA" id="ARBA00022475"/>
    </source>
</evidence>
<reference evidence="8 9" key="1">
    <citation type="journal article" date="2015" name="Genome Announc.">
        <title>Expanding the biotechnology potential of lactobacilli through comparative genomics of 213 strains and associated genera.</title>
        <authorList>
            <person name="Sun Z."/>
            <person name="Harris H.M."/>
            <person name="McCann A."/>
            <person name="Guo C."/>
            <person name="Argimon S."/>
            <person name="Zhang W."/>
            <person name="Yang X."/>
            <person name="Jeffery I.B."/>
            <person name="Cooney J.C."/>
            <person name="Kagawa T.F."/>
            <person name="Liu W."/>
            <person name="Song Y."/>
            <person name="Salvetti E."/>
            <person name="Wrobel A."/>
            <person name="Rasinkangas P."/>
            <person name="Parkhill J."/>
            <person name="Rea M.C."/>
            <person name="O'Sullivan O."/>
            <person name="Ritari J."/>
            <person name="Douillard F.P."/>
            <person name="Paul Ross R."/>
            <person name="Yang R."/>
            <person name="Briner A.E."/>
            <person name="Felis G.E."/>
            <person name="de Vos W.M."/>
            <person name="Barrangou R."/>
            <person name="Klaenhammer T.R."/>
            <person name="Caufield P.W."/>
            <person name="Cui Y."/>
            <person name="Zhang H."/>
            <person name="O'Toole P.W."/>
        </authorList>
    </citation>
    <scope>NUCLEOTIDE SEQUENCE [LARGE SCALE GENOMIC DNA]</scope>
    <source>
        <strain evidence="8 9">DSM 23026</strain>
    </source>
</reference>
<evidence type="ECO:0000256" key="1">
    <source>
        <dbReference type="ARBA" id="ARBA00004202"/>
    </source>
</evidence>
<dbReference type="SUPFAM" id="SSF53756">
    <property type="entry name" value="UDP-Glycosyltransferase/glycogen phosphorylase"/>
    <property type="match status" value="1"/>
</dbReference>
<keyword evidence="9" id="KW-1185">Reference proteome</keyword>
<dbReference type="InterPro" id="IPR007554">
    <property type="entry name" value="Glycerophosphate_synth"/>
</dbReference>
<dbReference type="Gene3D" id="3.40.50.12580">
    <property type="match status" value="1"/>
</dbReference>
<comment type="similarity">
    <text evidence="2">Belongs to the CDP-glycerol glycerophosphotransferase family.</text>
</comment>
<keyword evidence="5" id="KW-0777">Teichoic acid biosynthesis</keyword>
<keyword evidence="4 8" id="KW-0808">Transferase</keyword>
<keyword evidence="6" id="KW-0472">Membrane</keyword>
<dbReference type="GO" id="GO:0005886">
    <property type="term" value="C:plasma membrane"/>
    <property type="evidence" value="ECO:0007669"/>
    <property type="project" value="UniProtKB-SubCell"/>
</dbReference>
<dbReference type="Gene3D" id="3.40.50.11820">
    <property type="match status" value="1"/>
</dbReference>
<evidence type="ECO:0000256" key="6">
    <source>
        <dbReference type="ARBA" id="ARBA00023136"/>
    </source>
</evidence>
<evidence type="ECO:0000256" key="2">
    <source>
        <dbReference type="ARBA" id="ARBA00010488"/>
    </source>
</evidence>
<keyword evidence="3" id="KW-1003">Cell membrane</keyword>
<evidence type="ECO:0000256" key="7">
    <source>
        <dbReference type="SAM" id="Coils"/>
    </source>
</evidence>
<evidence type="ECO:0000256" key="4">
    <source>
        <dbReference type="ARBA" id="ARBA00022679"/>
    </source>
</evidence>
<dbReference type="GO" id="GO:0019350">
    <property type="term" value="P:teichoic acid biosynthetic process"/>
    <property type="evidence" value="ECO:0007669"/>
    <property type="project" value="UniProtKB-KW"/>
</dbReference>
<dbReference type="EMBL" id="JQCQ01000001">
    <property type="protein sequence ID" value="KRO26254.1"/>
    <property type="molecule type" value="Genomic_DNA"/>
</dbReference>
<proteinExistence type="inferred from homology"/>
<protein>
    <submittedName>
        <fullName evidence="8">CDP-glycerol poly(Glycerophosphate) glycerophosphotransferase</fullName>
    </submittedName>
</protein>
<dbReference type="AlphaFoldDB" id="A0A0R2NKD7"/>
<evidence type="ECO:0000313" key="9">
    <source>
        <dbReference type="Proteomes" id="UP000051249"/>
    </source>
</evidence>
<evidence type="ECO:0000313" key="8">
    <source>
        <dbReference type="EMBL" id="KRO26254.1"/>
    </source>
</evidence>
<organism evidence="8 9">
    <name type="scientific">Pediococcus argentinicus</name>
    <dbReference type="NCBI Taxonomy" id="480391"/>
    <lineage>
        <taxon>Bacteria</taxon>
        <taxon>Bacillati</taxon>
        <taxon>Bacillota</taxon>
        <taxon>Bacilli</taxon>
        <taxon>Lactobacillales</taxon>
        <taxon>Lactobacillaceae</taxon>
        <taxon>Pediococcus</taxon>
    </lineage>
</organism>
<feature type="coiled-coil region" evidence="7">
    <location>
        <begin position="326"/>
        <end position="353"/>
    </location>
</feature>
<dbReference type="GO" id="GO:0047355">
    <property type="term" value="F:CDP-glycerol glycerophosphotransferase activity"/>
    <property type="evidence" value="ECO:0007669"/>
    <property type="project" value="InterPro"/>
</dbReference>
<evidence type="ECO:0000256" key="5">
    <source>
        <dbReference type="ARBA" id="ARBA00022944"/>
    </source>
</evidence>